<proteinExistence type="predicted"/>
<organism evidence="1 2">
    <name type="scientific">Dryococelus australis</name>
    <dbReference type="NCBI Taxonomy" id="614101"/>
    <lineage>
        <taxon>Eukaryota</taxon>
        <taxon>Metazoa</taxon>
        <taxon>Ecdysozoa</taxon>
        <taxon>Arthropoda</taxon>
        <taxon>Hexapoda</taxon>
        <taxon>Insecta</taxon>
        <taxon>Pterygota</taxon>
        <taxon>Neoptera</taxon>
        <taxon>Polyneoptera</taxon>
        <taxon>Phasmatodea</taxon>
        <taxon>Verophasmatodea</taxon>
        <taxon>Anareolatae</taxon>
        <taxon>Phasmatidae</taxon>
        <taxon>Eurycanthinae</taxon>
        <taxon>Dryococelus</taxon>
    </lineage>
</organism>
<name>A0ABQ9H4Y6_9NEOP</name>
<comment type="caution">
    <text evidence="1">The sequence shown here is derived from an EMBL/GenBank/DDBJ whole genome shotgun (WGS) entry which is preliminary data.</text>
</comment>
<protein>
    <submittedName>
        <fullName evidence="1">Uncharacterized protein</fullName>
    </submittedName>
</protein>
<keyword evidence="2" id="KW-1185">Reference proteome</keyword>
<dbReference type="EMBL" id="JARBHB010000007">
    <property type="protein sequence ID" value="KAJ8879341.1"/>
    <property type="molecule type" value="Genomic_DNA"/>
</dbReference>
<sequence length="486" mass="53786">MPLIKGFPMDLLFSSPLHSNIAPYSPRYTLIGSHDFHVKSRLNLSTVPLNSVRHMMKASLAISRPSDGWEMVHRRAIAVVNIWATPGPVMDRVWLVSNATSGPAMMPDNCFFNSSSPLAVEKIVKTGTRRKAIFPSIYGIFHRYCEVELEVSVINVGHGHNTAPQTAAPPLNLHLEACPCVIVRVLHRRPRADLLGSNSGWRRSRTIGPVVLSGSRPAVLWTQDGRKPPSPQAYIWPRSASTHLTAGNFVTTVLHPPDHQAGLSYWLVGGCRPHESSARLRVLCLGRPAVVRKLCVATDVLNLCAVSCSHGWGGGAFASGVEYAKQRKLLLVQTSGIAEAQPRWSSSTQVRKWVFTSPNGIQDFSNITNIPLKVQGSKLKQVDDKVKVLVKASELQKINCSTNFYKQNSCRIILMEFWNLEKDSFSYNLSLTNDIATKCLSYLKQPIYTIIWIGSLPLCGAHLLAKLMVYFHAFLAQYLNTTATLA</sequence>
<accession>A0ABQ9H4Y6</accession>
<reference evidence="1 2" key="1">
    <citation type="submission" date="2023-02" db="EMBL/GenBank/DDBJ databases">
        <title>LHISI_Scaffold_Assembly.</title>
        <authorList>
            <person name="Stuart O.P."/>
            <person name="Cleave R."/>
            <person name="Magrath M.J.L."/>
            <person name="Mikheyev A.S."/>
        </authorList>
    </citation>
    <scope>NUCLEOTIDE SEQUENCE [LARGE SCALE GENOMIC DNA]</scope>
    <source>
        <strain evidence="1">Daus_M_001</strain>
        <tissue evidence="1">Leg muscle</tissue>
    </source>
</reference>
<evidence type="ECO:0000313" key="1">
    <source>
        <dbReference type="EMBL" id="KAJ8879341.1"/>
    </source>
</evidence>
<evidence type="ECO:0000313" key="2">
    <source>
        <dbReference type="Proteomes" id="UP001159363"/>
    </source>
</evidence>
<gene>
    <name evidence="1" type="ORF">PR048_019949</name>
</gene>
<dbReference type="Proteomes" id="UP001159363">
    <property type="component" value="Chromosome 6"/>
</dbReference>